<keyword evidence="3" id="KW-0808">Transferase</keyword>
<dbReference type="EMBL" id="DNWC01000142">
    <property type="protein sequence ID" value="HBJ09509.1"/>
    <property type="molecule type" value="Genomic_DNA"/>
</dbReference>
<reference evidence="7 8" key="1">
    <citation type="journal article" date="2018" name="Nat. Biotechnol.">
        <title>A standardized bacterial taxonomy based on genome phylogeny substantially revises the tree of life.</title>
        <authorList>
            <person name="Parks D.H."/>
            <person name="Chuvochina M."/>
            <person name="Waite D.W."/>
            <person name="Rinke C."/>
            <person name="Skarshewski A."/>
            <person name="Chaumeil P.A."/>
            <person name="Hugenholtz P."/>
        </authorList>
    </citation>
    <scope>NUCLEOTIDE SEQUENCE [LARGE SCALE GENOMIC DNA]</scope>
    <source>
        <strain evidence="7">UBA11482</strain>
    </source>
</reference>
<evidence type="ECO:0000256" key="1">
    <source>
        <dbReference type="ARBA" id="ARBA00004167"/>
    </source>
</evidence>
<evidence type="ECO:0000256" key="2">
    <source>
        <dbReference type="ARBA" id="ARBA00022676"/>
    </source>
</evidence>
<comment type="subcellular location">
    <subcellularLocation>
        <location evidence="1">Membrane</location>
        <topology evidence="1">Single-pass membrane protein</topology>
    </subcellularLocation>
</comment>
<dbReference type="GO" id="GO:0005737">
    <property type="term" value="C:cytoplasm"/>
    <property type="evidence" value="ECO:0007669"/>
    <property type="project" value="TreeGrafter"/>
</dbReference>
<dbReference type="AlphaFoldDB" id="A0A354M4S0"/>
<organism evidence="7 8">
    <name type="scientific">Coprobacter fastidiosus</name>
    <dbReference type="NCBI Taxonomy" id="1099853"/>
    <lineage>
        <taxon>Bacteria</taxon>
        <taxon>Pseudomonadati</taxon>
        <taxon>Bacteroidota</taxon>
        <taxon>Bacteroidia</taxon>
        <taxon>Bacteroidales</taxon>
        <taxon>Barnesiellaceae</taxon>
        <taxon>Coprobacter</taxon>
    </lineage>
</organism>
<evidence type="ECO:0000313" key="8">
    <source>
        <dbReference type="Proteomes" id="UP000262954"/>
    </source>
</evidence>
<evidence type="ECO:0008006" key="9">
    <source>
        <dbReference type="Google" id="ProtNLM"/>
    </source>
</evidence>
<evidence type="ECO:0000256" key="6">
    <source>
        <dbReference type="ARBA" id="ARBA00023136"/>
    </source>
</evidence>
<dbReference type="PANTHER" id="PTHR21461:SF69">
    <property type="entry name" value="GLYCOSYLTRANSFERASE FAMILY 92 PROTEIN"/>
    <property type="match status" value="1"/>
</dbReference>
<evidence type="ECO:0000256" key="3">
    <source>
        <dbReference type="ARBA" id="ARBA00022679"/>
    </source>
</evidence>
<comment type="caution">
    <text evidence="7">The sequence shown here is derived from an EMBL/GenBank/DDBJ whole genome shotgun (WGS) entry which is preliminary data.</text>
</comment>
<evidence type="ECO:0000256" key="4">
    <source>
        <dbReference type="ARBA" id="ARBA00022692"/>
    </source>
</evidence>
<dbReference type="PANTHER" id="PTHR21461">
    <property type="entry name" value="GLYCOSYLTRANSFERASE FAMILY 92 PROTEIN"/>
    <property type="match status" value="1"/>
</dbReference>
<evidence type="ECO:0000256" key="5">
    <source>
        <dbReference type="ARBA" id="ARBA00022989"/>
    </source>
</evidence>
<gene>
    <name evidence="7" type="ORF">DDY73_10960</name>
</gene>
<dbReference type="GO" id="GO:0016020">
    <property type="term" value="C:membrane"/>
    <property type="evidence" value="ECO:0007669"/>
    <property type="project" value="UniProtKB-SubCell"/>
</dbReference>
<accession>A0A354M4S0</accession>
<keyword evidence="6" id="KW-0472">Membrane</keyword>
<dbReference type="Pfam" id="PF01697">
    <property type="entry name" value="Glyco_transf_92"/>
    <property type="match status" value="1"/>
</dbReference>
<keyword evidence="2" id="KW-0328">Glycosyltransferase</keyword>
<protein>
    <recommendedName>
        <fullName evidence="9">Glycosyltransferase family 92 protein</fullName>
    </recommendedName>
</protein>
<dbReference type="Proteomes" id="UP000262954">
    <property type="component" value="Unassembled WGS sequence"/>
</dbReference>
<sequence>MVSHVLFKIKNDKILRAIQCILNCIYQLIFLLIKNKPMTHKKYYFCVCGIFKDEGKYLKEWVEYYRVIGTDHIYLYNNNSIDNYQEILRPYVETGFVTLLEWPKLHSQMEAYADCYTRFKDETNWIAFFDIDEFLCLLKEKNIRDFLIRYEKYPSLMVYWLLFGTNGQLKPKRDKLVIEQYTCSWPHLSDTGKIILSTQERYAPTRIYHHHIVNKCKFLGITFYIPPVNEFSRFLFFPRIENTPQNGSIQINHYFSKSYSEFISKIEKGDVVSKQNEQIRQKKEFFFNHEMGNTVDNKSIYRFLISLKLRLMEASDDI</sequence>
<dbReference type="InterPro" id="IPR008166">
    <property type="entry name" value="Glyco_transf_92"/>
</dbReference>
<name>A0A354M4S0_9BACT</name>
<proteinExistence type="predicted"/>
<dbReference type="GO" id="GO:0016757">
    <property type="term" value="F:glycosyltransferase activity"/>
    <property type="evidence" value="ECO:0007669"/>
    <property type="project" value="UniProtKB-KW"/>
</dbReference>
<evidence type="ECO:0000313" key="7">
    <source>
        <dbReference type="EMBL" id="HBJ09509.1"/>
    </source>
</evidence>
<keyword evidence="5" id="KW-1133">Transmembrane helix</keyword>
<keyword evidence="4" id="KW-0812">Transmembrane</keyword>